<sequence>MVLTEDLGLTVEQALCIAFNIPYEGSPFKYDMKEANDISEKIKTSASFSCIPKIIKHTAQKGSRYDYLLEDNSYLSCKSTKKLGKVCPQVIGQPSKKRFCEYFKINEETTIKQYILENVKFMLNEYMSHTFDGPMLYYNKKEKTMLYIKLINPIIWDNYIIDFSHITKNKVWNESTTIKINNNSIGEFQVHNKRNCIKFRWCLEQMLILFKSNFEVITIFQ</sequence>
<protein>
    <submittedName>
        <fullName evidence="1">Uncharacterized protein</fullName>
    </submittedName>
</protein>
<organism evidence="1">
    <name type="scientific">viral metagenome</name>
    <dbReference type="NCBI Taxonomy" id="1070528"/>
    <lineage>
        <taxon>unclassified sequences</taxon>
        <taxon>metagenomes</taxon>
        <taxon>organismal metagenomes</taxon>
    </lineage>
</organism>
<reference evidence="1" key="1">
    <citation type="journal article" date="2020" name="Nature">
        <title>Giant virus diversity and host interactions through global metagenomics.</title>
        <authorList>
            <person name="Schulz F."/>
            <person name="Roux S."/>
            <person name="Paez-Espino D."/>
            <person name="Jungbluth S."/>
            <person name="Walsh D.A."/>
            <person name="Denef V.J."/>
            <person name="McMahon K.D."/>
            <person name="Konstantinidis K.T."/>
            <person name="Eloe-Fadrosh E.A."/>
            <person name="Kyrpides N.C."/>
            <person name="Woyke T."/>
        </authorList>
    </citation>
    <scope>NUCLEOTIDE SEQUENCE</scope>
    <source>
        <strain evidence="1">GVMAG-M-3300027736-24</strain>
    </source>
</reference>
<name>A0A6C0JMH7_9ZZZZ</name>
<evidence type="ECO:0000313" key="1">
    <source>
        <dbReference type="EMBL" id="QHU05657.1"/>
    </source>
</evidence>
<dbReference type="AlphaFoldDB" id="A0A6C0JMH7"/>
<dbReference type="EMBL" id="MN740417">
    <property type="protein sequence ID" value="QHU05657.1"/>
    <property type="molecule type" value="Genomic_DNA"/>
</dbReference>
<proteinExistence type="predicted"/>
<accession>A0A6C0JMH7</accession>